<feature type="chain" id="PRO_5045654879" evidence="1">
    <location>
        <begin position="22"/>
        <end position="242"/>
    </location>
</feature>
<dbReference type="Proteomes" id="UP001597353">
    <property type="component" value="Unassembled WGS sequence"/>
</dbReference>
<name>A0ABW4S9Y0_9RHOB</name>
<dbReference type="Gene3D" id="1.10.530.10">
    <property type="match status" value="1"/>
</dbReference>
<protein>
    <submittedName>
        <fullName evidence="2">Lytic transglycosylase domain-containing protein</fullName>
    </submittedName>
</protein>
<dbReference type="InterPro" id="IPR023346">
    <property type="entry name" value="Lysozyme-like_dom_sf"/>
</dbReference>
<reference evidence="3" key="1">
    <citation type="journal article" date="2019" name="Int. J. Syst. Evol. Microbiol.">
        <title>The Global Catalogue of Microorganisms (GCM) 10K type strain sequencing project: providing services to taxonomists for standard genome sequencing and annotation.</title>
        <authorList>
            <consortium name="The Broad Institute Genomics Platform"/>
            <consortium name="The Broad Institute Genome Sequencing Center for Infectious Disease"/>
            <person name="Wu L."/>
            <person name="Ma J."/>
        </authorList>
    </citation>
    <scope>NUCLEOTIDE SEQUENCE [LARGE SCALE GENOMIC DNA]</scope>
    <source>
        <strain evidence="3">CGMCC 4.7242</strain>
    </source>
</reference>
<evidence type="ECO:0000313" key="2">
    <source>
        <dbReference type="EMBL" id="MFD1913609.1"/>
    </source>
</evidence>
<dbReference type="RefSeq" id="WP_390263738.1">
    <property type="nucleotide sequence ID" value="NZ_JBHUGH010000012.1"/>
</dbReference>
<keyword evidence="3" id="KW-1185">Reference proteome</keyword>
<feature type="signal peptide" evidence="1">
    <location>
        <begin position="1"/>
        <end position="21"/>
    </location>
</feature>
<comment type="caution">
    <text evidence="2">The sequence shown here is derived from an EMBL/GenBank/DDBJ whole genome shotgun (WGS) entry which is preliminary data.</text>
</comment>
<sequence length="242" mass="27018">MKRIVLTALFLCWGLPGLARADLSVLCDRAAIEASEATGVPLSVMKAITRAETGRPRQGEMRPWPWTVNMEGRGAWFDTMAEALTFVRDHHRRGARSFDVGCFQINYHWHGENFSSFEEMFDPRSNAFYAARFLRDLYHEQGSWDMAAGAYHSRTPEFAQRYRARFEAFRARFLAEDGMRHSLPDLPAGAVTRAVRVRVNTYPLLLPGSGGRGGSLVSTDAQAAGPFFSSAARPLVETGDLP</sequence>
<dbReference type="EMBL" id="JBHUGH010000012">
    <property type="protein sequence ID" value="MFD1913609.1"/>
    <property type="molecule type" value="Genomic_DNA"/>
</dbReference>
<gene>
    <name evidence="2" type="ORF">ACFSGJ_15455</name>
</gene>
<proteinExistence type="predicted"/>
<evidence type="ECO:0000313" key="3">
    <source>
        <dbReference type="Proteomes" id="UP001597353"/>
    </source>
</evidence>
<keyword evidence="1" id="KW-0732">Signal</keyword>
<organism evidence="2 3">
    <name type="scientific">Halodurantibacterium flavum</name>
    <dbReference type="NCBI Taxonomy" id="1382802"/>
    <lineage>
        <taxon>Bacteria</taxon>
        <taxon>Pseudomonadati</taxon>
        <taxon>Pseudomonadota</taxon>
        <taxon>Alphaproteobacteria</taxon>
        <taxon>Rhodobacterales</taxon>
        <taxon>Paracoccaceae</taxon>
        <taxon>Halodurantibacterium</taxon>
    </lineage>
</organism>
<dbReference type="SUPFAM" id="SSF53955">
    <property type="entry name" value="Lysozyme-like"/>
    <property type="match status" value="1"/>
</dbReference>
<accession>A0ABW4S9Y0</accession>
<evidence type="ECO:0000256" key="1">
    <source>
        <dbReference type="SAM" id="SignalP"/>
    </source>
</evidence>